<keyword evidence="1" id="KW-0732">Signal</keyword>
<feature type="signal peptide" evidence="1">
    <location>
        <begin position="1"/>
        <end position="27"/>
    </location>
</feature>
<gene>
    <name evidence="2" type="ORF">ALO81_200270</name>
    <name evidence="3" type="ORF">ALQ64_200053</name>
</gene>
<organism evidence="2 4">
    <name type="scientific">Pseudomonas cannabina</name>
    <dbReference type="NCBI Taxonomy" id="86840"/>
    <lineage>
        <taxon>Bacteria</taxon>
        <taxon>Pseudomonadati</taxon>
        <taxon>Pseudomonadota</taxon>
        <taxon>Gammaproteobacteria</taxon>
        <taxon>Pseudomonadales</taxon>
        <taxon>Pseudomonadaceae</taxon>
        <taxon>Pseudomonas</taxon>
    </lineage>
</organism>
<evidence type="ECO:0000313" key="3">
    <source>
        <dbReference type="EMBL" id="RMN35217.1"/>
    </source>
</evidence>
<dbReference type="Proteomes" id="UP000281372">
    <property type="component" value="Unassembled WGS sequence"/>
</dbReference>
<accession>A0A0P9LG79</accession>
<evidence type="ECO:0000256" key="1">
    <source>
        <dbReference type="SAM" id="SignalP"/>
    </source>
</evidence>
<dbReference type="PATRIC" id="fig|86840.3.peg.1271"/>
<dbReference type="EMBL" id="LJPX01000306">
    <property type="protein sequence ID" value="KPW73505.1"/>
    <property type="molecule type" value="Genomic_DNA"/>
</dbReference>
<name>A0A0P9LG79_PSECA</name>
<dbReference type="RefSeq" id="WP_020313367.1">
    <property type="nucleotide sequence ID" value="NZ_FNKU01000007.1"/>
</dbReference>
<sequence length="106" mass="11623">MNTFNRTQRIAFAGLLLWLGVIAYAHAGETDACTVTLCMYGKLTGNSGGADCQSAEKKFFSIEVKKRGKFRPQPTFDARKAFLGRCEGSDPAYSDMILDTFGKVRG</sequence>
<reference evidence="2 4" key="1">
    <citation type="submission" date="2015-09" db="EMBL/GenBank/DDBJ databases">
        <title>Genome announcement of multiple Pseudomonas syringae strains.</title>
        <authorList>
            <person name="Thakur S."/>
            <person name="Wang P.W."/>
            <person name="Gong Y."/>
            <person name="Weir B.S."/>
            <person name="Guttman D.S."/>
        </authorList>
    </citation>
    <scope>NUCLEOTIDE SEQUENCE [LARGE SCALE GENOMIC DNA]</scope>
    <source>
        <strain evidence="2 4">ICMP2823</strain>
    </source>
</reference>
<comment type="caution">
    <text evidence="2">The sequence shown here is derived from an EMBL/GenBank/DDBJ whole genome shotgun (WGS) entry which is preliminary data.</text>
</comment>
<feature type="chain" id="PRO_5035997905" evidence="1">
    <location>
        <begin position="28"/>
        <end position="106"/>
    </location>
</feature>
<evidence type="ECO:0000313" key="4">
    <source>
        <dbReference type="Proteomes" id="UP000050564"/>
    </source>
</evidence>
<dbReference type="Proteomes" id="UP000050564">
    <property type="component" value="Unassembled WGS sequence"/>
</dbReference>
<evidence type="ECO:0000313" key="2">
    <source>
        <dbReference type="EMBL" id="KPW73505.1"/>
    </source>
</evidence>
<dbReference type="EMBL" id="RBOW01000302">
    <property type="protein sequence ID" value="RMN35217.1"/>
    <property type="molecule type" value="Genomic_DNA"/>
</dbReference>
<protein>
    <submittedName>
        <fullName evidence="2">Uncharacterized protein</fullName>
    </submittedName>
</protein>
<dbReference type="AlphaFoldDB" id="A0A0P9LG79"/>
<dbReference type="InterPro" id="IPR009989">
    <property type="entry name" value="TrbM"/>
</dbReference>
<proteinExistence type="predicted"/>
<dbReference type="Pfam" id="PF07424">
    <property type="entry name" value="TrbM"/>
    <property type="match status" value="1"/>
</dbReference>
<evidence type="ECO:0000313" key="5">
    <source>
        <dbReference type="Proteomes" id="UP000281372"/>
    </source>
</evidence>
<reference evidence="3 5" key="2">
    <citation type="submission" date="2018-08" db="EMBL/GenBank/DDBJ databases">
        <title>Recombination of ecologically and evolutionarily significant loci maintains genetic cohesion in the Pseudomonas syringae species complex.</title>
        <authorList>
            <person name="Dillon M."/>
            <person name="Thakur S."/>
            <person name="Almeida R.N.D."/>
            <person name="Weir B.S."/>
            <person name="Guttman D.S."/>
        </authorList>
    </citation>
    <scope>NUCLEOTIDE SEQUENCE [LARGE SCALE GENOMIC DNA]</scope>
    <source>
        <strain evidence="3 5">ICMP 2821</strain>
    </source>
</reference>